<feature type="transmembrane region" description="Helical" evidence="1">
    <location>
        <begin position="66"/>
        <end position="86"/>
    </location>
</feature>
<dbReference type="EMBL" id="DPVV01000610">
    <property type="protein sequence ID" value="HCL04368.1"/>
    <property type="molecule type" value="Genomic_DNA"/>
</dbReference>
<protein>
    <recommendedName>
        <fullName evidence="4">Type II secretion system protein GspF domain-containing protein</fullName>
    </recommendedName>
</protein>
<keyword evidence="1" id="KW-1133">Transmembrane helix</keyword>
<feature type="transmembrane region" description="Helical" evidence="1">
    <location>
        <begin position="285"/>
        <end position="302"/>
    </location>
</feature>
<accession>A0A3D2XDF6</accession>
<evidence type="ECO:0008006" key="4">
    <source>
        <dbReference type="Google" id="ProtNLM"/>
    </source>
</evidence>
<name>A0A3D2XDF6_9FIRM</name>
<dbReference type="Proteomes" id="UP000262969">
    <property type="component" value="Unassembled WGS sequence"/>
</dbReference>
<dbReference type="AlphaFoldDB" id="A0A3D2XDF6"/>
<reference evidence="2 3" key="1">
    <citation type="journal article" date="2018" name="Nat. Biotechnol.">
        <title>A standardized bacterial taxonomy based on genome phylogeny substantially revises the tree of life.</title>
        <authorList>
            <person name="Parks D.H."/>
            <person name="Chuvochina M."/>
            <person name="Waite D.W."/>
            <person name="Rinke C."/>
            <person name="Skarshewski A."/>
            <person name="Chaumeil P.A."/>
            <person name="Hugenholtz P."/>
        </authorList>
    </citation>
    <scope>NUCLEOTIDE SEQUENCE [LARGE SCALE GENOMIC DNA]</scope>
    <source>
        <strain evidence="2">UBA11728</strain>
    </source>
</reference>
<evidence type="ECO:0000313" key="2">
    <source>
        <dbReference type="EMBL" id="HCL04368.1"/>
    </source>
</evidence>
<proteinExistence type="predicted"/>
<feature type="transmembrane region" description="Helical" evidence="1">
    <location>
        <begin position="324"/>
        <end position="342"/>
    </location>
</feature>
<gene>
    <name evidence="2" type="ORF">DHW61_18495</name>
</gene>
<evidence type="ECO:0000256" key="1">
    <source>
        <dbReference type="SAM" id="Phobius"/>
    </source>
</evidence>
<keyword evidence="1" id="KW-0812">Transmembrane</keyword>
<sequence length="485" mass="56180">MTYAILFVLILILVLFFLSKSYDKEFIDGLDSKEHPLKKLYSLIGFCWFQVIHRPQKSNTKETALLYQKGALMTFVFLLFLIILLVNDQKKPKEIFQDGYKIERPEVGEGSKTYHLGYQLGTEEEELTFEITEKQVKKEDRSKMFQAAEAALKKIILNKNIDFHQVTSDLKFPKKFGSPPLNVSYKTEQPDYLWEDGSIRGEGAPREGIPTRINVTLRYFEDTYEFQINITILPPIELELSKKDVMELEVKRREEENREEDKVTLPSEVMGDQVLWKSIKNNSTLPLLLIGILVMVCIPFFIEQKKREGEQQKQEQLLLDYPEIMMKYTLLLSAGMTTYGAWERIVKDYNTRMERESGGAGRNKKKLSKSKSKKSKRYAYEEMIITKNEIDLGVSEAVAYERFGRRCKLLSYLRFSTIIVQNMKKGNKGMIPMLEAESVQALLDRKEQAKRLGERASTKMLMPMMGMLCIVIAILMVPAMMSMGM</sequence>
<evidence type="ECO:0000313" key="3">
    <source>
        <dbReference type="Proteomes" id="UP000262969"/>
    </source>
</evidence>
<comment type="caution">
    <text evidence="2">The sequence shown here is derived from an EMBL/GenBank/DDBJ whole genome shotgun (WGS) entry which is preliminary data.</text>
</comment>
<organism evidence="2 3">
    <name type="scientific">Lachnoclostridium phytofermentans</name>
    <dbReference type="NCBI Taxonomy" id="66219"/>
    <lineage>
        <taxon>Bacteria</taxon>
        <taxon>Bacillati</taxon>
        <taxon>Bacillota</taxon>
        <taxon>Clostridia</taxon>
        <taxon>Lachnospirales</taxon>
        <taxon>Lachnospiraceae</taxon>
    </lineage>
</organism>
<keyword evidence="1" id="KW-0472">Membrane</keyword>
<feature type="transmembrane region" description="Helical" evidence="1">
    <location>
        <begin position="460"/>
        <end position="481"/>
    </location>
</feature>